<dbReference type="RefSeq" id="WP_053431806.1">
    <property type="nucleotide sequence ID" value="NZ_CP040441.1"/>
</dbReference>
<accession>A0A0M0KMG3</accession>
<proteinExistence type="predicted"/>
<evidence type="ECO:0000313" key="1">
    <source>
        <dbReference type="EMBL" id="KOO39965.1"/>
    </source>
</evidence>
<dbReference type="PATRIC" id="fig|136160.3.peg.3418"/>
<gene>
    <name evidence="1" type="ORF">AMD02_14730</name>
</gene>
<dbReference type="EMBL" id="LILD01000001">
    <property type="protein sequence ID" value="KOO39965.1"/>
    <property type="molecule type" value="Genomic_DNA"/>
</dbReference>
<reference evidence="1" key="1">
    <citation type="submission" date="2015-08" db="EMBL/GenBank/DDBJ databases">
        <title>Complete DNA Sequence of Pseudomonas syringae pv. actinidiae, the Causal Agent of Kiwifruit Canker Disease.</title>
        <authorList>
            <person name="Rikkerink E.H.A."/>
            <person name="Fineran P.C."/>
        </authorList>
    </citation>
    <scope>NUCLEOTIDE SEQUENCE</scope>
    <source>
        <strain evidence="1">DSM 13666</strain>
    </source>
</reference>
<dbReference type="GeneID" id="87596620"/>
<sequence length="71" mass="7913">MSTTKMYGFVLIGLALLFSALVIMLAILSQAVEKTTPSHYVHWIHYIDPLVYVCVFVPLGIGIYLLVKKDG</sequence>
<protein>
    <submittedName>
        <fullName evidence="1">Uncharacterized protein</fullName>
    </submittedName>
</protein>
<organism evidence="1">
    <name type="scientific">Halalkalibacterium halodurans</name>
    <name type="common">Bacillus halodurans</name>
    <dbReference type="NCBI Taxonomy" id="86665"/>
    <lineage>
        <taxon>Bacteria</taxon>
        <taxon>Bacillati</taxon>
        <taxon>Bacillota</taxon>
        <taxon>Bacilli</taxon>
        <taxon>Bacillales</taxon>
        <taxon>Bacillaceae</taxon>
        <taxon>Halalkalibacterium (ex Joshi et al. 2022)</taxon>
    </lineage>
</organism>
<name>A0A0M0KMG3_ALKHA</name>
<comment type="caution">
    <text evidence="1">The sequence shown here is derived from an EMBL/GenBank/DDBJ whole genome shotgun (WGS) entry which is preliminary data.</text>
</comment>
<dbReference type="AlphaFoldDB" id="A0A0M0KMG3"/>